<dbReference type="OrthoDB" id="449091at2759"/>
<dbReference type="PANTHER" id="PTHR43037:SF4">
    <property type="entry name" value="PEPTIDASE S9 PROLYL OLIGOPEPTIDASE CATALYTIC DOMAIN-CONTAINING PROTEIN"/>
    <property type="match status" value="1"/>
</dbReference>
<dbReference type="AlphaFoldDB" id="A0A015JAC0"/>
<dbReference type="Proteomes" id="UP000022910">
    <property type="component" value="Unassembled WGS sequence"/>
</dbReference>
<organism evidence="2 3">
    <name type="scientific">Rhizophagus irregularis (strain DAOM 197198w)</name>
    <name type="common">Glomus intraradices</name>
    <dbReference type="NCBI Taxonomy" id="1432141"/>
    <lineage>
        <taxon>Eukaryota</taxon>
        <taxon>Fungi</taxon>
        <taxon>Fungi incertae sedis</taxon>
        <taxon>Mucoromycota</taxon>
        <taxon>Glomeromycotina</taxon>
        <taxon>Glomeromycetes</taxon>
        <taxon>Glomerales</taxon>
        <taxon>Glomeraceae</taxon>
        <taxon>Rhizophagus</taxon>
    </lineage>
</organism>
<evidence type="ECO:0000313" key="2">
    <source>
        <dbReference type="EMBL" id="EXX51824.1"/>
    </source>
</evidence>
<gene>
    <name evidence="2" type="ORF">RirG_258240</name>
</gene>
<reference evidence="2 3" key="1">
    <citation type="submission" date="2014-02" db="EMBL/GenBank/DDBJ databases">
        <title>Single nucleus genome sequencing reveals high similarity among nuclei of an endomycorrhizal fungus.</title>
        <authorList>
            <person name="Lin K."/>
            <person name="Geurts R."/>
            <person name="Zhang Z."/>
            <person name="Limpens E."/>
            <person name="Saunders D.G."/>
            <person name="Mu D."/>
            <person name="Pang E."/>
            <person name="Cao H."/>
            <person name="Cha H."/>
            <person name="Lin T."/>
            <person name="Zhou Q."/>
            <person name="Shang Y."/>
            <person name="Li Y."/>
            <person name="Ivanov S."/>
            <person name="Sharma T."/>
            <person name="Velzen R.V."/>
            <person name="Ruijter N.D."/>
            <person name="Aanen D.K."/>
            <person name="Win J."/>
            <person name="Kamoun S."/>
            <person name="Bisseling T."/>
            <person name="Huang S."/>
        </authorList>
    </citation>
    <scope>NUCLEOTIDE SEQUENCE [LARGE SCALE GENOMIC DNA]</scope>
    <source>
        <strain evidence="3">DAOM197198w</strain>
    </source>
</reference>
<keyword evidence="1" id="KW-0732">Signal</keyword>
<dbReference type="EMBL" id="JEMT01029570">
    <property type="protein sequence ID" value="EXX51824.1"/>
    <property type="molecule type" value="Genomic_DNA"/>
</dbReference>
<dbReference type="STRING" id="1432141.A0A015JAC0"/>
<dbReference type="Gene3D" id="3.40.50.1820">
    <property type="entry name" value="alpha/beta hydrolase"/>
    <property type="match status" value="1"/>
</dbReference>
<comment type="caution">
    <text evidence="2">The sequence shown here is derived from an EMBL/GenBank/DDBJ whole genome shotgun (WGS) entry which is preliminary data.</text>
</comment>
<sequence length="142" mass="16133">MGRTLWGYDWHGPSLLNIQYAIKALMNPTGIFKDYLKNSIPDSNKLFISGHSNGGQGAWYFISHYPDLILDSSLAEFNNDLYISNLVNIPILARVGANDNNVPPMHSRQMVRLVNEYSHNPLAINLSEVINQGHWFDNMIIF</sequence>
<keyword evidence="3" id="KW-1185">Reference proteome</keyword>
<dbReference type="InterPro" id="IPR029058">
    <property type="entry name" value="AB_hydrolase_fold"/>
</dbReference>
<dbReference type="HOGENOM" id="CLU_1816841_0_0_1"/>
<evidence type="ECO:0000256" key="1">
    <source>
        <dbReference type="ARBA" id="ARBA00022729"/>
    </source>
</evidence>
<dbReference type="InterPro" id="IPR050955">
    <property type="entry name" value="Plant_Biomass_Hydrol_Est"/>
</dbReference>
<name>A0A015JAC0_RHIIW</name>
<accession>A0A015JAC0</accession>
<protein>
    <recommendedName>
        <fullName evidence="4">Peptidase S9 prolyl oligopeptidase catalytic domain-containing protein</fullName>
    </recommendedName>
</protein>
<proteinExistence type="predicted"/>
<evidence type="ECO:0000313" key="3">
    <source>
        <dbReference type="Proteomes" id="UP000022910"/>
    </source>
</evidence>
<dbReference type="PANTHER" id="PTHR43037">
    <property type="entry name" value="UNNAMED PRODUCT-RELATED"/>
    <property type="match status" value="1"/>
</dbReference>
<dbReference type="SUPFAM" id="SSF53474">
    <property type="entry name" value="alpha/beta-Hydrolases"/>
    <property type="match status" value="1"/>
</dbReference>
<evidence type="ECO:0008006" key="4">
    <source>
        <dbReference type="Google" id="ProtNLM"/>
    </source>
</evidence>